<dbReference type="Proteomes" id="UP000677228">
    <property type="component" value="Unassembled WGS sequence"/>
</dbReference>
<evidence type="ECO:0000313" key="1">
    <source>
        <dbReference type="EMBL" id="CAF1351288.1"/>
    </source>
</evidence>
<dbReference type="EMBL" id="CAJOBA010044289">
    <property type="protein sequence ID" value="CAF4161856.1"/>
    <property type="molecule type" value="Genomic_DNA"/>
</dbReference>
<organism evidence="1 3">
    <name type="scientific">Didymodactylos carnosus</name>
    <dbReference type="NCBI Taxonomy" id="1234261"/>
    <lineage>
        <taxon>Eukaryota</taxon>
        <taxon>Metazoa</taxon>
        <taxon>Spiralia</taxon>
        <taxon>Gnathifera</taxon>
        <taxon>Rotifera</taxon>
        <taxon>Eurotatoria</taxon>
        <taxon>Bdelloidea</taxon>
        <taxon>Philodinida</taxon>
        <taxon>Philodinidae</taxon>
        <taxon>Didymodactylos</taxon>
    </lineage>
</organism>
<evidence type="ECO:0000313" key="3">
    <source>
        <dbReference type="Proteomes" id="UP000677228"/>
    </source>
</evidence>
<comment type="caution">
    <text evidence="1">The sequence shown here is derived from an EMBL/GenBank/DDBJ whole genome shotgun (WGS) entry which is preliminary data.</text>
</comment>
<protein>
    <submittedName>
        <fullName evidence="1">Uncharacterized protein</fullName>
    </submittedName>
</protein>
<sequence length="76" mass="8151">MIEPLASNNERTYLTWENISAHVDVKAPASSSPGFSGTLKKHLGLNYMQTKKQLLYDLSGYAIPGNILAILGSSGA</sequence>
<dbReference type="EMBL" id="CAJNOK010022650">
    <property type="protein sequence ID" value="CAF1351288.1"/>
    <property type="molecule type" value="Genomic_DNA"/>
</dbReference>
<dbReference type="AlphaFoldDB" id="A0A8S2F4L4"/>
<evidence type="ECO:0000313" key="2">
    <source>
        <dbReference type="EMBL" id="CAF4161856.1"/>
    </source>
</evidence>
<name>A0A8S2F4L4_9BILA</name>
<proteinExistence type="predicted"/>
<reference evidence="1" key="1">
    <citation type="submission" date="2021-02" db="EMBL/GenBank/DDBJ databases">
        <authorList>
            <person name="Nowell W R."/>
        </authorList>
    </citation>
    <scope>NUCLEOTIDE SEQUENCE</scope>
</reference>
<accession>A0A8S2F4L4</accession>
<dbReference type="Proteomes" id="UP000682733">
    <property type="component" value="Unassembled WGS sequence"/>
</dbReference>
<gene>
    <name evidence="1" type="ORF">OVA965_LOCUS30809</name>
    <name evidence="2" type="ORF">TMI583_LOCUS31619</name>
</gene>
<feature type="non-terminal residue" evidence="1">
    <location>
        <position position="76"/>
    </location>
</feature>